<evidence type="ECO:0000313" key="2">
    <source>
        <dbReference type="Proteomes" id="UP000193978"/>
    </source>
</evidence>
<reference evidence="1 2" key="1">
    <citation type="submission" date="2017-02" db="EMBL/GenBank/DDBJ databases">
        <authorList>
            <person name="Peterson S.W."/>
        </authorList>
    </citation>
    <scope>NUCLEOTIDE SEQUENCE [LARGE SCALE GENOMIC DNA]</scope>
    <source>
        <strain evidence="1 2">S285</strain>
    </source>
</reference>
<dbReference type="KEGG" id="mbry:B1812_12950"/>
<name>A0A1W6MWG8_9HYPH</name>
<organism evidence="1 2">
    <name type="scientific">Methylocystis bryophila</name>
    <dbReference type="NCBI Taxonomy" id="655015"/>
    <lineage>
        <taxon>Bacteria</taxon>
        <taxon>Pseudomonadati</taxon>
        <taxon>Pseudomonadota</taxon>
        <taxon>Alphaproteobacteria</taxon>
        <taxon>Hyphomicrobiales</taxon>
        <taxon>Methylocystaceae</taxon>
        <taxon>Methylocystis</taxon>
    </lineage>
</organism>
<dbReference type="AlphaFoldDB" id="A0A1W6MWG8"/>
<keyword evidence="2" id="KW-1185">Reference proteome</keyword>
<evidence type="ECO:0000313" key="1">
    <source>
        <dbReference type="EMBL" id="ARN81839.1"/>
    </source>
</evidence>
<protein>
    <submittedName>
        <fullName evidence="1">Uncharacterized protein</fullName>
    </submittedName>
</protein>
<dbReference type="RefSeq" id="WP_085771956.1">
    <property type="nucleotide sequence ID" value="NZ_AP027149.1"/>
</dbReference>
<sequence length="122" mass="13827">MTEHEKTAQFADEVLDRAERVMRDRAAMLPSLQIVAHRAWIAHLTLLQLRSALGVPIQNATLELEQLRKNSANMIDRSFDDMDPRLRAELLPIVHEELQMLVEHLEPGALKLDAALAKMGRA</sequence>
<accession>A0A1W6MWG8</accession>
<dbReference type="STRING" id="655015.B1812_12950"/>
<dbReference type="Proteomes" id="UP000193978">
    <property type="component" value="Chromosome"/>
</dbReference>
<proteinExistence type="predicted"/>
<dbReference type="EMBL" id="CP019948">
    <property type="protein sequence ID" value="ARN81839.1"/>
    <property type="molecule type" value="Genomic_DNA"/>
</dbReference>
<gene>
    <name evidence="1" type="ORF">B1812_12950</name>
</gene>